<comment type="caution">
    <text evidence="2">The sequence shown here is derived from an EMBL/GenBank/DDBJ whole genome shotgun (WGS) entry which is preliminary data.</text>
</comment>
<keyword evidence="2" id="KW-0489">Methyltransferase</keyword>
<sequence>MPPPAVHLALTVPSPWITRFAALIRPGGHVLDVACGGGRHARWLLDRGFRLTLVDRDVDYVADLADRAEIVAADLEDGTPWPFAGRTFDAVVVTNYLFRPLWPALTEAVAAGGVLLYETFMIGNERFARPRNPDHLLRPGELLDAVAGRLQVVAFAQGITPTPSGRGQGVTQSLCAVRSDQPVALPPVPAAEAPETGSPN</sequence>
<dbReference type="Pfam" id="PF13649">
    <property type="entry name" value="Methyltransf_25"/>
    <property type="match status" value="1"/>
</dbReference>
<evidence type="ECO:0000313" key="3">
    <source>
        <dbReference type="Proteomes" id="UP000555728"/>
    </source>
</evidence>
<protein>
    <submittedName>
        <fullName evidence="2">SAM-dependent methyltransferase</fullName>
    </submittedName>
</protein>
<dbReference type="CDD" id="cd02440">
    <property type="entry name" value="AdoMet_MTases"/>
    <property type="match status" value="1"/>
</dbReference>
<dbReference type="Proteomes" id="UP000555728">
    <property type="component" value="Unassembled WGS sequence"/>
</dbReference>
<dbReference type="InterPro" id="IPR029063">
    <property type="entry name" value="SAM-dependent_MTases_sf"/>
</dbReference>
<evidence type="ECO:0000313" key="2">
    <source>
        <dbReference type="EMBL" id="MBB4285792.1"/>
    </source>
</evidence>
<dbReference type="Gene3D" id="3.40.50.150">
    <property type="entry name" value="Vaccinia Virus protein VP39"/>
    <property type="match status" value="1"/>
</dbReference>
<dbReference type="InterPro" id="IPR041698">
    <property type="entry name" value="Methyltransf_25"/>
</dbReference>
<proteinExistence type="predicted"/>
<feature type="domain" description="Methyltransferase" evidence="1">
    <location>
        <begin position="30"/>
        <end position="103"/>
    </location>
</feature>
<evidence type="ECO:0000259" key="1">
    <source>
        <dbReference type="Pfam" id="PF13649"/>
    </source>
</evidence>
<dbReference type="EMBL" id="JACIGI010000009">
    <property type="protein sequence ID" value="MBB4285792.1"/>
    <property type="molecule type" value="Genomic_DNA"/>
</dbReference>
<keyword evidence="3" id="KW-1185">Reference proteome</keyword>
<dbReference type="GO" id="GO:0032259">
    <property type="term" value="P:methylation"/>
    <property type="evidence" value="ECO:0007669"/>
    <property type="project" value="UniProtKB-KW"/>
</dbReference>
<dbReference type="GO" id="GO:0008168">
    <property type="term" value="F:methyltransferase activity"/>
    <property type="evidence" value="ECO:0007669"/>
    <property type="project" value="UniProtKB-KW"/>
</dbReference>
<reference evidence="2 3" key="1">
    <citation type="submission" date="2020-08" db="EMBL/GenBank/DDBJ databases">
        <title>Genome sequencing of Purple Non-Sulfur Bacteria from various extreme environments.</title>
        <authorList>
            <person name="Mayer M."/>
        </authorList>
    </citation>
    <scope>NUCLEOTIDE SEQUENCE [LARGE SCALE GENOMIC DNA]</scope>
    <source>
        <strain evidence="2 3">JA135</strain>
    </source>
</reference>
<gene>
    <name evidence="2" type="ORF">GGD88_001512</name>
</gene>
<dbReference type="AlphaFoldDB" id="A0A7W6S061"/>
<keyword evidence="2" id="KW-0808">Transferase</keyword>
<accession>A0A7W6S061</accession>
<dbReference type="RefSeq" id="WP_184433586.1">
    <property type="nucleotide sequence ID" value="NZ_JACIGI010000009.1"/>
</dbReference>
<name>A0A7W6S061_9PROT</name>
<organism evidence="2 3">
    <name type="scientific">Roseospira goensis</name>
    <dbReference type="NCBI Taxonomy" id="391922"/>
    <lineage>
        <taxon>Bacteria</taxon>
        <taxon>Pseudomonadati</taxon>
        <taxon>Pseudomonadota</taxon>
        <taxon>Alphaproteobacteria</taxon>
        <taxon>Rhodospirillales</taxon>
        <taxon>Rhodospirillaceae</taxon>
        <taxon>Roseospira</taxon>
    </lineage>
</organism>
<dbReference type="SUPFAM" id="SSF53335">
    <property type="entry name" value="S-adenosyl-L-methionine-dependent methyltransferases"/>
    <property type="match status" value="1"/>
</dbReference>